<keyword evidence="6 7" id="KW-0472">Membrane</keyword>
<evidence type="ECO:0000313" key="9">
    <source>
        <dbReference type="EMBL" id="MCO6393804.1"/>
    </source>
</evidence>
<evidence type="ECO:0000256" key="1">
    <source>
        <dbReference type="ARBA" id="ARBA00004651"/>
    </source>
</evidence>
<name>A0AAW5HRA2_9CORY</name>
<dbReference type="RefSeq" id="WP_070363005.1">
    <property type="nucleotide sequence ID" value="NZ_JAEUWV010000002.1"/>
</dbReference>
<evidence type="ECO:0000256" key="6">
    <source>
        <dbReference type="ARBA" id="ARBA00023136"/>
    </source>
</evidence>
<accession>A0AAW5HRA2</accession>
<dbReference type="PANTHER" id="PTHR30506">
    <property type="entry name" value="INNER MEMBRANE PROTEIN"/>
    <property type="match status" value="1"/>
</dbReference>
<comment type="similarity">
    <text evidence="2">Belongs to the UPF0126 family.</text>
</comment>
<feature type="transmembrane region" description="Helical" evidence="7">
    <location>
        <begin position="36"/>
        <end position="65"/>
    </location>
</feature>
<dbReference type="Pfam" id="PF03458">
    <property type="entry name" value="Gly_transporter"/>
    <property type="match status" value="2"/>
</dbReference>
<dbReference type="PANTHER" id="PTHR30506:SF3">
    <property type="entry name" value="UPF0126 INNER MEMBRANE PROTEIN YADS-RELATED"/>
    <property type="match status" value="1"/>
</dbReference>
<dbReference type="InterPro" id="IPR005115">
    <property type="entry name" value="Gly_transporter"/>
</dbReference>
<feature type="transmembrane region" description="Helical" evidence="7">
    <location>
        <begin position="122"/>
        <end position="143"/>
    </location>
</feature>
<reference evidence="9 10" key="1">
    <citation type="submission" date="2021-01" db="EMBL/GenBank/DDBJ databases">
        <title>Identification and Characterization of Corynebacterium sp.</title>
        <authorList>
            <person name="Luo Q."/>
            <person name="Qu P."/>
            <person name="Chen Q."/>
        </authorList>
    </citation>
    <scope>NUCLEOTIDE SEQUENCE [LARGE SCALE GENOMIC DNA]</scope>
    <source>
        <strain evidence="9 10">MC-18</strain>
    </source>
</reference>
<evidence type="ECO:0000256" key="5">
    <source>
        <dbReference type="ARBA" id="ARBA00022989"/>
    </source>
</evidence>
<evidence type="ECO:0000256" key="7">
    <source>
        <dbReference type="SAM" id="Phobius"/>
    </source>
</evidence>
<feature type="domain" description="Glycine transporter" evidence="8">
    <location>
        <begin position="98"/>
        <end position="170"/>
    </location>
</feature>
<proteinExistence type="inferred from homology"/>
<comment type="caution">
    <text evidence="9">The sequence shown here is derived from an EMBL/GenBank/DDBJ whole genome shotgun (WGS) entry which is preliminary data.</text>
</comment>
<evidence type="ECO:0000256" key="2">
    <source>
        <dbReference type="ARBA" id="ARBA00008193"/>
    </source>
</evidence>
<feature type="transmembrane region" description="Helical" evidence="7">
    <location>
        <begin position="155"/>
        <end position="172"/>
    </location>
</feature>
<dbReference type="AlphaFoldDB" id="A0AAW5HRA2"/>
<comment type="subcellular location">
    <subcellularLocation>
        <location evidence="1">Cell membrane</location>
        <topology evidence="1">Multi-pass membrane protein</topology>
    </subcellularLocation>
</comment>
<feature type="transmembrane region" description="Helical" evidence="7">
    <location>
        <begin position="178"/>
        <end position="195"/>
    </location>
</feature>
<evidence type="ECO:0000256" key="3">
    <source>
        <dbReference type="ARBA" id="ARBA00022475"/>
    </source>
</evidence>
<dbReference type="EMBL" id="JAEUWV010000002">
    <property type="protein sequence ID" value="MCO6393804.1"/>
    <property type="molecule type" value="Genomic_DNA"/>
</dbReference>
<keyword evidence="3" id="KW-1003">Cell membrane</keyword>
<protein>
    <submittedName>
        <fullName evidence="9">Trimeric intracellular cation channel family protein</fullName>
    </submittedName>
</protein>
<keyword evidence="4 7" id="KW-0812">Transmembrane</keyword>
<dbReference type="Proteomes" id="UP001205920">
    <property type="component" value="Unassembled WGS sequence"/>
</dbReference>
<evidence type="ECO:0000313" key="10">
    <source>
        <dbReference type="Proteomes" id="UP001205920"/>
    </source>
</evidence>
<feature type="transmembrane region" description="Helical" evidence="7">
    <location>
        <begin position="71"/>
        <end position="89"/>
    </location>
</feature>
<feature type="transmembrane region" description="Helical" evidence="7">
    <location>
        <begin position="12"/>
        <end position="29"/>
    </location>
</feature>
<keyword evidence="10" id="KW-1185">Reference proteome</keyword>
<gene>
    <name evidence="9" type="ORF">JMN37_02215</name>
</gene>
<organism evidence="9 10">
    <name type="scientific">Corynebacterium lipophilum</name>
    <dbReference type="NCBI Taxonomy" id="2804918"/>
    <lineage>
        <taxon>Bacteria</taxon>
        <taxon>Bacillati</taxon>
        <taxon>Actinomycetota</taxon>
        <taxon>Actinomycetes</taxon>
        <taxon>Mycobacteriales</taxon>
        <taxon>Corynebacteriaceae</taxon>
        <taxon>Corynebacterium</taxon>
    </lineage>
</organism>
<evidence type="ECO:0000256" key="4">
    <source>
        <dbReference type="ARBA" id="ARBA00022692"/>
    </source>
</evidence>
<sequence length="262" mass="29005">MDAVSTDQLITALFIIGIVAEAMTAAVSAGRMRMDLFGVITLGALTALGGGTVRNLLLGIYPMVWVEKPEYLLLVVVASVLTVRISWLMHQLRRGFLVADAIGLAAFVVVGIRIAIENGHGFIIACVAAITTGVSGGIIRDVLSDRVPLVFRKELYASAAVIGTVAWWLMMMARVPEWVNVIVTVLLVLGIRLVSLKRGWSLPVYVYDDERVAEIDPKYALTSYFYRRARMVPGARQVYRGIKRMRRTDPRPNNKTDKEEKE</sequence>
<feature type="transmembrane region" description="Helical" evidence="7">
    <location>
        <begin position="96"/>
        <end position="116"/>
    </location>
</feature>
<dbReference type="GO" id="GO:0005886">
    <property type="term" value="C:plasma membrane"/>
    <property type="evidence" value="ECO:0007669"/>
    <property type="project" value="UniProtKB-SubCell"/>
</dbReference>
<evidence type="ECO:0000259" key="8">
    <source>
        <dbReference type="Pfam" id="PF03458"/>
    </source>
</evidence>
<feature type="domain" description="Glycine transporter" evidence="8">
    <location>
        <begin position="13"/>
        <end position="83"/>
    </location>
</feature>
<keyword evidence="5 7" id="KW-1133">Transmembrane helix</keyword>